<reference evidence="3" key="2">
    <citation type="submission" date="2017-10" db="EMBL/GenBank/DDBJ databases">
        <title>Ladona fulva Genome sequencing and assembly.</title>
        <authorList>
            <person name="Murali S."/>
            <person name="Richards S."/>
            <person name="Bandaranaike D."/>
            <person name="Bellair M."/>
            <person name="Blankenburg K."/>
            <person name="Chao H."/>
            <person name="Dinh H."/>
            <person name="Doddapaneni H."/>
            <person name="Dugan-Rocha S."/>
            <person name="Elkadiri S."/>
            <person name="Gnanaolivu R."/>
            <person name="Hernandez B."/>
            <person name="Skinner E."/>
            <person name="Javaid M."/>
            <person name="Lee S."/>
            <person name="Li M."/>
            <person name="Ming W."/>
            <person name="Munidasa M."/>
            <person name="Muniz J."/>
            <person name="Nguyen L."/>
            <person name="Hughes D."/>
            <person name="Osuji N."/>
            <person name="Pu L.-L."/>
            <person name="Puazo M."/>
            <person name="Qu C."/>
            <person name="Quiroz J."/>
            <person name="Raj R."/>
            <person name="Weissenberger G."/>
            <person name="Xin Y."/>
            <person name="Zou X."/>
            <person name="Han Y."/>
            <person name="Worley K."/>
            <person name="Muzny D."/>
            <person name="Gibbs R."/>
        </authorList>
    </citation>
    <scope>NUCLEOTIDE SEQUENCE</scope>
    <source>
        <strain evidence="3">Sampled in the wild</strain>
    </source>
</reference>
<evidence type="ECO:0000259" key="2">
    <source>
        <dbReference type="Pfam" id="PF22985"/>
    </source>
</evidence>
<dbReference type="OrthoDB" id="271862at2759"/>
<proteinExistence type="predicted"/>
<feature type="non-terminal residue" evidence="3">
    <location>
        <position position="1"/>
    </location>
</feature>
<dbReference type="SUPFAM" id="SSF54791">
    <property type="entry name" value="Eukaryotic type KH-domain (KH-domain type I)"/>
    <property type="match status" value="1"/>
</dbReference>
<dbReference type="InterPro" id="IPR054727">
    <property type="entry name" value="BICC1_KH"/>
</dbReference>
<protein>
    <recommendedName>
        <fullName evidence="2">Protein bicaudal C homolog 1 KH-like domain-containing protein</fullName>
    </recommendedName>
</protein>
<sequence>MELTCCHIHFPDSNRNNPLEKSNQVSISGKIEWVERARQQIRMLTPLIFSFELTMKNPVHTPINEKYPIVQMVQDQYNVMVTFRKCSKLFSHNVVVKGSESEWTKVERATGVLIHHLCDIPE</sequence>
<dbReference type="Pfam" id="PF22985">
    <property type="entry name" value="KH_BICC1"/>
    <property type="match status" value="1"/>
</dbReference>
<keyword evidence="1" id="KW-0677">Repeat</keyword>
<accession>A0A8K0KNU6</accession>
<dbReference type="AlphaFoldDB" id="A0A8K0KNU6"/>
<evidence type="ECO:0000256" key="1">
    <source>
        <dbReference type="ARBA" id="ARBA00022737"/>
    </source>
</evidence>
<organism evidence="3 4">
    <name type="scientific">Ladona fulva</name>
    <name type="common">Scarce chaser dragonfly</name>
    <name type="synonym">Libellula fulva</name>
    <dbReference type="NCBI Taxonomy" id="123851"/>
    <lineage>
        <taxon>Eukaryota</taxon>
        <taxon>Metazoa</taxon>
        <taxon>Ecdysozoa</taxon>
        <taxon>Arthropoda</taxon>
        <taxon>Hexapoda</taxon>
        <taxon>Insecta</taxon>
        <taxon>Pterygota</taxon>
        <taxon>Palaeoptera</taxon>
        <taxon>Odonata</taxon>
        <taxon>Epiprocta</taxon>
        <taxon>Anisoptera</taxon>
        <taxon>Libelluloidea</taxon>
        <taxon>Libellulidae</taxon>
        <taxon>Ladona</taxon>
    </lineage>
</organism>
<feature type="domain" description="Protein bicaudal C homolog 1 KH-like" evidence="2">
    <location>
        <begin position="48"/>
        <end position="119"/>
    </location>
</feature>
<keyword evidence="4" id="KW-1185">Reference proteome</keyword>
<dbReference type="GO" id="GO:0005737">
    <property type="term" value="C:cytoplasm"/>
    <property type="evidence" value="ECO:0007669"/>
    <property type="project" value="TreeGrafter"/>
</dbReference>
<comment type="caution">
    <text evidence="3">The sequence shown here is derived from an EMBL/GenBank/DDBJ whole genome shotgun (WGS) entry which is preliminary data.</text>
</comment>
<reference evidence="3" key="1">
    <citation type="submission" date="2013-04" db="EMBL/GenBank/DDBJ databases">
        <authorList>
            <person name="Qu J."/>
            <person name="Murali S.C."/>
            <person name="Bandaranaike D."/>
            <person name="Bellair M."/>
            <person name="Blankenburg K."/>
            <person name="Chao H."/>
            <person name="Dinh H."/>
            <person name="Doddapaneni H."/>
            <person name="Downs B."/>
            <person name="Dugan-Rocha S."/>
            <person name="Elkadiri S."/>
            <person name="Gnanaolivu R.D."/>
            <person name="Hernandez B."/>
            <person name="Javaid M."/>
            <person name="Jayaseelan J.C."/>
            <person name="Lee S."/>
            <person name="Li M."/>
            <person name="Ming W."/>
            <person name="Munidasa M."/>
            <person name="Muniz J."/>
            <person name="Nguyen L."/>
            <person name="Ongeri F."/>
            <person name="Osuji N."/>
            <person name="Pu L.-L."/>
            <person name="Puazo M."/>
            <person name="Qu C."/>
            <person name="Quiroz J."/>
            <person name="Raj R."/>
            <person name="Weissenberger G."/>
            <person name="Xin Y."/>
            <person name="Zou X."/>
            <person name="Han Y."/>
            <person name="Richards S."/>
            <person name="Worley K."/>
            <person name="Muzny D."/>
            <person name="Gibbs R."/>
        </authorList>
    </citation>
    <scope>NUCLEOTIDE SEQUENCE</scope>
    <source>
        <strain evidence="3">Sampled in the wild</strain>
    </source>
</reference>
<evidence type="ECO:0000313" key="4">
    <source>
        <dbReference type="Proteomes" id="UP000792457"/>
    </source>
</evidence>
<dbReference type="GO" id="GO:0003723">
    <property type="term" value="F:RNA binding"/>
    <property type="evidence" value="ECO:0007669"/>
    <property type="project" value="InterPro"/>
</dbReference>
<gene>
    <name evidence="3" type="ORF">J437_LFUL014372</name>
</gene>
<evidence type="ECO:0000313" key="3">
    <source>
        <dbReference type="EMBL" id="KAG8238062.1"/>
    </source>
</evidence>
<dbReference type="GO" id="GO:0010468">
    <property type="term" value="P:regulation of gene expression"/>
    <property type="evidence" value="ECO:0007669"/>
    <property type="project" value="UniProtKB-ARBA"/>
</dbReference>
<dbReference type="InterPro" id="IPR036612">
    <property type="entry name" value="KH_dom_type_1_sf"/>
</dbReference>
<name>A0A8K0KNU6_LADFU</name>
<dbReference type="PANTHER" id="PTHR10627">
    <property type="entry name" value="SCP160"/>
    <property type="match status" value="1"/>
</dbReference>
<dbReference type="PANTHER" id="PTHR10627:SF69">
    <property type="entry name" value="PROTEIN BICAUDAL C"/>
    <property type="match status" value="1"/>
</dbReference>
<dbReference type="EMBL" id="KZ309275">
    <property type="protein sequence ID" value="KAG8238062.1"/>
    <property type="molecule type" value="Genomic_DNA"/>
</dbReference>
<dbReference type="Proteomes" id="UP000792457">
    <property type="component" value="Unassembled WGS sequence"/>
</dbReference>
<dbReference type="Gene3D" id="3.30.310.270">
    <property type="match status" value="1"/>
</dbReference>